<dbReference type="InterPro" id="IPR043502">
    <property type="entry name" value="DNA/RNA_pol_sf"/>
</dbReference>
<dbReference type="AlphaFoldDB" id="A0A3B0JH34"/>
<organism evidence="2">
    <name type="scientific">Wolbachia endosymbiont of Aleurodicus floccissimus</name>
    <dbReference type="NCBI Taxonomy" id="2152762"/>
    <lineage>
        <taxon>Bacteria</taxon>
        <taxon>Pseudomonadati</taxon>
        <taxon>Pseudomonadota</taxon>
        <taxon>Alphaproteobacteria</taxon>
        <taxon>Rickettsiales</taxon>
        <taxon>Anaplasmataceae</taxon>
        <taxon>Wolbachieae</taxon>
        <taxon>Wolbachia</taxon>
    </lineage>
</organism>
<dbReference type="InterPro" id="IPR000477">
    <property type="entry name" value="RT_dom"/>
</dbReference>
<feature type="domain" description="Reverse transcriptase" evidence="1">
    <location>
        <begin position="1"/>
        <end position="104"/>
    </location>
</feature>
<sequence length="225" mass="27171">MSRVISLLLHLYHVFNLQWFEKKFKPKARGYIQLIRFCDDFVVGCEMEEDAKEFLELLKQRLSKFGLEIAENKTKIVKFGKKEWYQAEREKRRTASFNFLGFTHYCGKSRNGKLMMKQKTSRISLTRKIKEIKEWLKMVRSRICLKDWWQKLKAKLTGHYSYFGVSGNYRCLIQFYRPVTKLAFKWINRRSHKKSMDWEQFTYYLKVNPLPKPKIYVSLYTGALV</sequence>
<accession>A0A3B0JH34</accession>
<name>A0A3B0JH34_9RICK</name>
<reference evidence="2" key="1">
    <citation type="submission" date="2018-04" db="EMBL/GenBank/DDBJ databases">
        <authorList>
            <person name="Go L.Y."/>
            <person name="Mitchell J.A."/>
        </authorList>
    </citation>
    <scope>NUCLEOTIDE SEQUENCE</scope>
    <source>
        <strain evidence="2">WBAF</strain>
    </source>
</reference>
<gene>
    <name evidence="2" type="ORF">WBAF_1362</name>
</gene>
<dbReference type="Pfam" id="PF00078">
    <property type="entry name" value="RVT_1"/>
    <property type="match status" value="1"/>
</dbReference>
<proteinExistence type="predicted"/>
<dbReference type="PROSITE" id="PS50878">
    <property type="entry name" value="RT_POL"/>
    <property type="match status" value="1"/>
</dbReference>
<dbReference type="EMBL" id="OUNF01000362">
    <property type="protein sequence ID" value="SPP34399.1"/>
    <property type="molecule type" value="Genomic_DNA"/>
</dbReference>
<evidence type="ECO:0000313" key="2">
    <source>
        <dbReference type="EMBL" id="SPP34399.1"/>
    </source>
</evidence>
<protein>
    <recommendedName>
        <fullName evidence="1">Reverse transcriptase domain-containing protein</fullName>
    </recommendedName>
</protein>
<dbReference type="SUPFAM" id="SSF56672">
    <property type="entry name" value="DNA/RNA polymerases"/>
    <property type="match status" value="1"/>
</dbReference>
<evidence type="ECO:0000259" key="1">
    <source>
        <dbReference type="PROSITE" id="PS50878"/>
    </source>
</evidence>